<protein>
    <submittedName>
        <fullName evidence="2">Uncharacterized protein</fullName>
    </submittedName>
</protein>
<evidence type="ECO:0000313" key="2">
    <source>
        <dbReference type="EMBL" id="CDH57253.1"/>
    </source>
</evidence>
<comment type="caution">
    <text evidence="2">The sequence shown here is derived from an EMBL/GenBank/DDBJ whole genome shotgun (WGS) entry which is preliminary data.</text>
</comment>
<dbReference type="EMBL" id="CBTN010000044">
    <property type="protein sequence ID" value="CDH57253.1"/>
    <property type="molecule type" value="Genomic_DNA"/>
</dbReference>
<name>A0A068S4E0_9FUNG</name>
<feature type="compositionally biased region" description="Basic and acidic residues" evidence="1">
    <location>
        <begin position="94"/>
        <end position="103"/>
    </location>
</feature>
<reference evidence="2" key="1">
    <citation type="submission" date="2013-08" db="EMBL/GenBank/DDBJ databases">
        <title>Gene expansion shapes genome architecture in the human pathogen Lichtheimia corymbifera: an evolutionary genomics analysis in the ancient terrestrial Mucorales (Mucoromycotina).</title>
        <authorList>
            <person name="Schwartze V.U."/>
            <person name="Winter S."/>
            <person name="Shelest E."/>
            <person name="Marcet-Houben M."/>
            <person name="Horn F."/>
            <person name="Wehner S."/>
            <person name="Hoffmann K."/>
            <person name="Riege K."/>
            <person name="Sammeth M."/>
            <person name="Nowrousian M."/>
            <person name="Valiante V."/>
            <person name="Linde J."/>
            <person name="Jacobsen I.D."/>
            <person name="Marz M."/>
            <person name="Brakhage A.A."/>
            <person name="Gabaldon T."/>
            <person name="Bocker S."/>
            <person name="Voigt K."/>
        </authorList>
    </citation>
    <scope>NUCLEOTIDE SEQUENCE [LARGE SCALE GENOMIC DNA]</scope>
    <source>
        <strain evidence="2">FSU 9682</strain>
    </source>
</reference>
<dbReference type="VEuPathDB" id="FungiDB:LCOR_08217.1"/>
<gene>
    <name evidence="2" type="ORF">LCOR_08217.1</name>
</gene>
<evidence type="ECO:0000256" key="1">
    <source>
        <dbReference type="SAM" id="MobiDB-lite"/>
    </source>
</evidence>
<dbReference type="AlphaFoldDB" id="A0A068S4E0"/>
<feature type="region of interest" description="Disordered" evidence="1">
    <location>
        <begin position="91"/>
        <end position="114"/>
    </location>
</feature>
<sequence length="148" mass="17454">MSSTSNHNRNFVYFETTPRAYYDHCTTATPNYDLYPSLSRRMGNGYVHRPSRPPVTHAQDRQVNFASMNIIHRGERRTWYSPHPLLDLFSRLPTSEHDDDRTRRTTAPGQNDDTHLPPWDLYPLLLRNVENFGTDEMRQRLHHAMTMV</sequence>
<proteinExistence type="predicted"/>
<accession>A0A068S4E0</accession>
<dbReference type="OrthoDB" id="2218844at2759"/>
<keyword evidence="3" id="KW-1185">Reference proteome</keyword>
<evidence type="ECO:0000313" key="3">
    <source>
        <dbReference type="Proteomes" id="UP000027586"/>
    </source>
</evidence>
<organism evidence="2 3">
    <name type="scientific">Lichtheimia corymbifera JMRC:FSU:9682</name>
    <dbReference type="NCBI Taxonomy" id="1263082"/>
    <lineage>
        <taxon>Eukaryota</taxon>
        <taxon>Fungi</taxon>
        <taxon>Fungi incertae sedis</taxon>
        <taxon>Mucoromycota</taxon>
        <taxon>Mucoromycotina</taxon>
        <taxon>Mucoromycetes</taxon>
        <taxon>Mucorales</taxon>
        <taxon>Lichtheimiaceae</taxon>
        <taxon>Lichtheimia</taxon>
    </lineage>
</organism>
<dbReference type="Proteomes" id="UP000027586">
    <property type="component" value="Unassembled WGS sequence"/>
</dbReference>